<evidence type="ECO:0000313" key="3">
    <source>
        <dbReference type="Proteomes" id="UP000321083"/>
    </source>
</evidence>
<comment type="caution">
    <text evidence="2">The sequence shown here is derived from an EMBL/GenBank/DDBJ whole genome shotgun (WGS) entry which is preliminary data.</text>
</comment>
<reference evidence="2 3" key="2">
    <citation type="submission" date="2019-08" db="EMBL/GenBank/DDBJ databases">
        <authorList>
            <person name="Henke P."/>
        </authorList>
    </citation>
    <scope>NUCLEOTIDE SEQUENCE [LARGE SCALE GENOMIC DNA]</scope>
    <source>
        <strain evidence="2">Phe10_nw2017</strain>
    </source>
</reference>
<gene>
    <name evidence="2" type="ORF">E3A20_25020</name>
</gene>
<feature type="non-terminal residue" evidence="2">
    <location>
        <position position="97"/>
    </location>
</feature>
<dbReference type="Proteomes" id="UP000321083">
    <property type="component" value="Unassembled WGS sequence"/>
</dbReference>
<sequence>MLFQGVCELYSLEDIEGFVDGHSRTIGQWGVDESGIDEECCGEEGEAESGGSSRQNRGGQNWGGAWRHFTAAVCGQWEGYGTGPCHMLVFVSPPLPP</sequence>
<accession>A0A5C6M0V8</accession>
<organism evidence="2 3">
    <name type="scientific">Planctomyces bekefii</name>
    <dbReference type="NCBI Taxonomy" id="1653850"/>
    <lineage>
        <taxon>Bacteria</taxon>
        <taxon>Pseudomonadati</taxon>
        <taxon>Planctomycetota</taxon>
        <taxon>Planctomycetia</taxon>
        <taxon>Planctomycetales</taxon>
        <taxon>Planctomycetaceae</taxon>
        <taxon>Planctomyces</taxon>
    </lineage>
</organism>
<protein>
    <submittedName>
        <fullName evidence="2">Uncharacterized protein</fullName>
    </submittedName>
</protein>
<reference evidence="2 3" key="1">
    <citation type="submission" date="2019-08" db="EMBL/GenBank/DDBJ databases">
        <title>100 year-old enigma solved: identification of Planctomyces bekefii, the type genus and species of the phylum Planctomycetes.</title>
        <authorList>
            <person name="Svetlana D.N."/>
            <person name="Overmann J."/>
        </authorList>
    </citation>
    <scope>NUCLEOTIDE SEQUENCE [LARGE SCALE GENOMIC DNA]</scope>
    <source>
        <strain evidence="2">Phe10_nw2017</strain>
    </source>
</reference>
<keyword evidence="3" id="KW-1185">Reference proteome</keyword>
<evidence type="ECO:0000313" key="2">
    <source>
        <dbReference type="EMBL" id="TWW08370.1"/>
    </source>
</evidence>
<dbReference type="AlphaFoldDB" id="A0A5C6M0V8"/>
<feature type="compositionally biased region" description="Low complexity" evidence="1">
    <location>
        <begin position="49"/>
        <end position="59"/>
    </location>
</feature>
<feature type="region of interest" description="Disordered" evidence="1">
    <location>
        <begin position="41"/>
        <end position="60"/>
    </location>
</feature>
<name>A0A5C6M0V8_9PLAN</name>
<evidence type="ECO:0000256" key="1">
    <source>
        <dbReference type="SAM" id="MobiDB-lite"/>
    </source>
</evidence>
<proteinExistence type="predicted"/>
<dbReference type="EMBL" id="SRHE01000701">
    <property type="protein sequence ID" value="TWW08370.1"/>
    <property type="molecule type" value="Genomic_DNA"/>
</dbReference>